<proteinExistence type="predicted"/>
<protein>
    <submittedName>
        <fullName evidence="1">Uncharacterized protein</fullName>
    </submittedName>
</protein>
<gene>
    <name evidence="1" type="ORF">RUM43_012156</name>
</gene>
<reference evidence="1 2" key="1">
    <citation type="submission" date="2023-10" db="EMBL/GenBank/DDBJ databases">
        <title>Genomes of two closely related lineages of the louse Polyplax serrata with different host specificities.</title>
        <authorList>
            <person name="Martinu J."/>
            <person name="Tarabai H."/>
            <person name="Stefka J."/>
            <person name="Hypsa V."/>
        </authorList>
    </citation>
    <scope>NUCLEOTIDE SEQUENCE [LARGE SCALE GENOMIC DNA]</scope>
    <source>
        <strain evidence="1">HR10_N</strain>
    </source>
</reference>
<name>A0AAN8NK76_POLSC</name>
<dbReference type="EMBL" id="JAWJWE010000040">
    <property type="protein sequence ID" value="KAK6619399.1"/>
    <property type="molecule type" value="Genomic_DNA"/>
</dbReference>
<accession>A0AAN8NK76</accession>
<dbReference type="Proteomes" id="UP001372834">
    <property type="component" value="Unassembled WGS sequence"/>
</dbReference>
<evidence type="ECO:0000313" key="2">
    <source>
        <dbReference type="Proteomes" id="UP001372834"/>
    </source>
</evidence>
<comment type="caution">
    <text evidence="1">The sequence shown here is derived from an EMBL/GenBank/DDBJ whole genome shotgun (WGS) entry which is preliminary data.</text>
</comment>
<evidence type="ECO:0000313" key="1">
    <source>
        <dbReference type="EMBL" id="KAK6619399.1"/>
    </source>
</evidence>
<organism evidence="1 2">
    <name type="scientific">Polyplax serrata</name>
    <name type="common">Common mouse louse</name>
    <dbReference type="NCBI Taxonomy" id="468196"/>
    <lineage>
        <taxon>Eukaryota</taxon>
        <taxon>Metazoa</taxon>
        <taxon>Ecdysozoa</taxon>
        <taxon>Arthropoda</taxon>
        <taxon>Hexapoda</taxon>
        <taxon>Insecta</taxon>
        <taxon>Pterygota</taxon>
        <taxon>Neoptera</taxon>
        <taxon>Paraneoptera</taxon>
        <taxon>Psocodea</taxon>
        <taxon>Troctomorpha</taxon>
        <taxon>Phthiraptera</taxon>
        <taxon>Anoplura</taxon>
        <taxon>Polyplacidae</taxon>
        <taxon>Polyplax</taxon>
    </lineage>
</organism>
<dbReference type="AlphaFoldDB" id="A0AAN8NK76"/>
<sequence>MKTNLRKKKLPEKSFCQGNEEQLRATNITREMCLSVLGCASHFCSDSKNERFGILKQLVPEENVSTKLTAEARGGLELESDTMKSSTDFISMER</sequence>